<dbReference type="EMBL" id="JBBCAQ010000010">
    <property type="protein sequence ID" value="KAK7600997.1"/>
    <property type="molecule type" value="Genomic_DNA"/>
</dbReference>
<dbReference type="AlphaFoldDB" id="A0AAN9TLP3"/>
<dbReference type="Pfam" id="PF02017">
    <property type="entry name" value="CIDE-N"/>
    <property type="match status" value="1"/>
</dbReference>
<comment type="caution">
    <text evidence="5">The sequence shown here is derived from an EMBL/GenBank/DDBJ whole genome shotgun (WGS) entry which is preliminary data.</text>
</comment>
<dbReference type="SUPFAM" id="SSF54277">
    <property type="entry name" value="CAD &amp; PB1 domains"/>
    <property type="match status" value="1"/>
</dbReference>
<dbReference type="GO" id="GO:0006915">
    <property type="term" value="P:apoptotic process"/>
    <property type="evidence" value="ECO:0007669"/>
    <property type="project" value="UniProtKB-UniRule"/>
</dbReference>
<evidence type="ECO:0000256" key="1">
    <source>
        <dbReference type="ARBA" id="ARBA00022703"/>
    </source>
</evidence>
<keyword evidence="1 2" id="KW-0053">Apoptosis</keyword>
<protein>
    <recommendedName>
        <fullName evidence="4">CIDE-N domain-containing protein</fullName>
    </recommendedName>
</protein>
<dbReference type="PROSITE" id="PS51135">
    <property type="entry name" value="CIDE_N"/>
    <property type="match status" value="1"/>
</dbReference>
<evidence type="ECO:0000259" key="4">
    <source>
        <dbReference type="PROSITE" id="PS51135"/>
    </source>
</evidence>
<dbReference type="PANTHER" id="PTHR12306:SF22">
    <property type="entry name" value="DNAATION FACTOR-RELATED PROTEIN 2, ISOFORM B"/>
    <property type="match status" value="1"/>
</dbReference>
<dbReference type="Gene3D" id="3.10.20.10">
    <property type="match status" value="1"/>
</dbReference>
<name>A0AAN9TLP3_9HEMI</name>
<dbReference type="PANTHER" id="PTHR12306">
    <property type="entry name" value="CELL DEATH ACTIVATOR CIDE"/>
    <property type="match status" value="1"/>
</dbReference>
<feature type="region of interest" description="Disordered" evidence="3">
    <location>
        <begin position="354"/>
        <end position="378"/>
    </location>
</feature>
<reference evidence="5 6" key="1">
    <citation type="submission" date="2024-03" db="EMBL/GenBank/DDBJ databases">
        <title>Adaptation during the transition from Ophiocordyceps entomopathogen to insect associate is accompanied by gene loss and intensified selection.</title>
        <authorList>
            <person name="Ward C.M."/>
            <person name="Onetto C.A."/>
            <person name="Borneman A.R."/>
        </authorList>
    </citation>
    <scope>NUCLEOTIDE SEQUENCE [LARGE SCALE GENOMIC DNA]</scope>
    <source>
        <strain evidence="5">AWRI1</strain>
        <tissue evidence="5">Single Adult Female</tissue>
    </source>
</reference>
<evidence type="ECO:0000256" key="3">
    <source>
        <dbReference type="SAM" id="MobiDB-lite"/>
    </source>
</evidence>
<accession>A0AAN9TLP3</accession>
<proteinExistence type="predicted"/>
<organism evidence="5 6">
    <name type="scientific">Parthenolecanium corni</name>
    <dbReference type="NCBI Taxonomy" id="536013"/>
    <lineage>
        <taxon>Eukaryota</taxon>
        <taxon>Metazoa</taxon>
        <taxon>Ecdysozoa</taxon>
        <taxon>Arthropoda</taxon>
        <taxon>Hexapoda</taxon>
        <taxon>Insecta</taxon>
        <taxon>Pterygota</taxon>
        <taxon>Neoptera</taxon>
        <taxon>Paraneoptera</taxon>
        <taxon>Hemiptera</taxon>
        <taxon>Sternorrhyncha</taxon>
        <taxon>Coccoidea</taxon>
        <taxon>Coccidae</taxon>
        <taxon>Parthenolecanium</taxon>
    </lineage>
</organism>
<gene>
    <name evidence="5" type="ORF">V9T40_008438</name>
</gene>
<evidence type="ECO:0000313" key="5">
    <source>
        <dbReference type="EMBL" id="KAK7600997.1"/>
    </source>
</evidence>
<dbReference type="SMART" id="SM00266">
    <property type="entry name" value="CAD"/>
    <property type="match status" value="1"/>
</dbReference>
<evidence type="ECO:0000256" key="2">
    <source>
        <dbReference type="PROSITE-ProRule" id="PRU00447"/>
    </source>
</evidence>
<feature type="domain" description="CIDE-N" evidence="4">
    <location>
        <begin position="19"/>
        <end position="97"/>
    </location>
</feature>
<dbReference type="Proteomes" id="UP001367676">
    <property type="component" value="Unassembled WGS sequence"/>
</dbReference>
<feature type="compositionally biased region" description="Low complexity" evidence="3">
    <location>
        <begin position="361"/>
        <end position="376"/>
    </location>
</feature>
<keyword evidence="6" id="KW-1185">Reference proteome</keyword>
<feature type="compositionally biased region" description="Gly residues" evidence="3">
    <location>
        <begin position="162"/>
        <end position="173"/>
    </location>
</feature>
<dbReference type="CDD" id="cd01615">
    <property type="entry name" value="CIDE_N"/>
    <property type="match status" value="1"/>
</dbReference>
<feature type="region of interest" description="Disordered" evidence="3">
    <location>
        <begin position="305"/>
        <end position="331"/>
    </location>
</feature>
<evidence type="ECO:0000313" key="6">
    <source>
        <dbReference type="Proteomes" id="UP001367676"/>
    </source>
</evidence>
<dbReference type="InterPro" id="IPR003508">
    <property type="entry name" value="CIDE-N_dom"/>
</dbReference>
<dbReference type="GO" id="GO:0042981">
    <property type="term" value="P:regulation of apoptotic process"/>
    <property type="evidence" value="ECO:0007669"/>
    <property type="project" value="TreeGrafter"/>
</dbReference>
<feature type="region of interest" description="Disordered" evidence="3">
    <location>
        <begin position="160"/>
        <end position="188"/>
    </location>
</feature>
<sequence>MDGKLILKTLTAGLKEYGCPKPFKVWDFLRRVRKSLVASTLRELEQRAKEKMNIPNNEPIRLVLECDGTQVEDGEYFRTLPYNTVIMVLRNDQKWYPLNIEALRTALETIPRIVCETLHALDLHEESPSWKIMDNKGRITVVLHWDQRSQKVEKLLDAIQTEGGGGGGGVGAKGGKKPQSILKDKSTSFEAPESIMRKEVLEQSYHPTTPAAVHTQPPHQPYVTFDSMRPPPAFFKEPQFSRFLKAGSFENANLHRHTIECGSGSHNVIDIRPGSPHGNGECDFHCCVLHEEGRKIAVTRTVATSPIHQGSGGSSSSSMIADGASGPKKSGKNVRFLDVEQQHDNHHHHHMALPLEDENDNQSNSSETDTDTTTTLTEEEGVTEKFLLLVDEQKRHLSIKDIGVILERLSSKIIDVERLDRENENNDCRNWTIKATIRGDGLEELGLIYAGRYYEISEHPGYKDGSGTVNCFNDDKGIMQNVEARV</sequence>